<evidence type="ECO:0000313" key="1">
    <source>
        <dbReference type="EMBL" id="BAD28009.1"/>
    </source>
</evidence>
<dbReference type="EMBL" id="AP004840">
    <property type="protein sequence ID" value="BAD28009.1"/>
    <property type="molecule type" value="Genomic_DNA"/>
</dbReference>
<reference evidence="2" key="2">
    <citation type="journal article" date="2008" name="Nucleic Acids Res.">
        <title>The rice annotation project database (RAP-DB): 2008 update.</title>
        <authorList>
            <consortium name="The rice annotation project (RAP)"/>
        </authorList>
    </citation>
    <scope>GENOME REANNOTATION</scope>
    <source>
        <strain evidence="2">cv. Nipponbare</strain>
    </source>
</reference>
<reference evidence="2" key="1">
    <citation type="journal article" date="2005" name="Nature">
        <title>The map-based sequence of the rice genome.</title>
        <authorList>
            <consortium name="International rice genome sequencing project (IRGSP)"/>
            <person name="Matsumoto T."/>
            <person name="Wu J."/>
            <person name="Kanamori H."/>
            <person name="Katayose Y."/>
            <person name="Fujisawa M."/>
            <person name="Namiki N."/>
            <person name="Mizuno H."/>
            <person name="Yamamoto K."/>
            <person name="Antonio B.A."/>
            <person name="Baba T."/>
            <person name="Sakata K."/>
            <person name="Nagamura Y."/>
            <person name="Aoki H."/>
            <person name="Arikawa K."/>
            <person name="Arita K."/>
            <person name="Bito T."/>
            <person name="Chiden Y."/>
            <person name="Fujitsuka N."/>
            <person name="Fukunaka R."/>
            <person name="Hamada M."/>
            <person name="Harada C."/>
            <person name="Hayashi A."/>
            <person name="Hijishita S."/>
            <person name="Honda M."/>
            <person name="Hosokawa S."/>
            <person name="Ichikawa Y."/>
            <person name="Idonuma A."/>
            <person name="Iijima M."/>
            <person name="Ikeda M."/>
            <person name="Ikeno M."/>
            <person name="Ito K."/>
            <person name="Ito S."/>
            <person name="Ito T."/>
            <person name="Ito Y."/>
            <person name="Ito Y."/>
            <person name="Iwabuchi A."/>
            <person name="Kamiya K."/>
            <person name="Karasawa W."/>
            <person name="Kurita K."/>
            <person name="Katagiri S."/>
            <person name="Kikuta A."/>
            <person name="Kobayashi H."/>
            <person name="Kobayashi N."/>
            <person name="Machita K."/>
            <person name="Maehara T."/>
            <person name="Masukawa M."/>
            <person name="Mizubayashi T."/>
            <person name="Mukai Y."/>
            <person name="Nagasaki H."/>
            <person name="Nagata Y."/>
            <person name="Naito S."/>
            <person name="Nakashima M."/>
            <person name="Nakama Y."/>
            <person name="Nakamichi Y."/>
            <person name="Nakamura M."/>
            <person name="Meguro A."/>
            <person name="Negishi M."/>
            <person name="Ohta I."/>
            <person name="Ohta T."/>
            <person name="Okamoto M."/>
            <person name="Ono N."/>
            <person name="Saji S."/>
            <person name="Sakaguchi M."/>
            <person name="Sakai K."/>
            <person name="Shibata M."/>
            <person name="Shimokawa T."/>
            <person name="Song J."/>
            <person name="Takazaki Y."/>
            <person name="Terasawa K."/>
            <person name="Tsugane M."/>
            <person name="Tsuji K."/>
            <person name="Ueda S."/>
            <person name="Waki K."/>
            <person name="Yamagata H."/>
            <person name="Yamamoto M."/>
            <person name="Yamamoto S."/>
            <person name="Yamane H."/>
            <person name="Yoshiki S."/>
            <person name="Yoshihara R."/>
            <person name="Yukawa K."/>
            <person name="Zhong H."/>
            <person name="Yano M."/>
            <person name="Yuan Q."/>
            <person name="Ouyang S."/>
            <person name="Liu J."/>
            <person name="Jones K.M."/>
            <person name="Gansberger K."/>
            <person name="Moffat K."/>
            <person name="Hill J."/>
            <person name="Bera J."/>
            <person name="Fadrosh D."/>
            <person name="Jin S."/>
            <person name="Johri S."/>
            <person name="Kim M."/>
            <person name="Overton L."/>
            <person name="Reardon M."/>
            <person name="Tsitrin T."/>
            <person name="Vuong H."/>
            <person name="Weaver B."/>
            <person name="Ciecko A."/>
            <person name="Tallon L."/>
            <person name="Jackson J."/>
            <person name="Pai G."/>
            <person name="Aken S.V."/>
            <person name="Utterback T."/>
            <person name="Reidmuller S."/>
            <person name="Feldblyum T."/>
            <person name="Hsiao J."/>
            <person name="Zismann V."/>
            <person name="Iobst S."/>
            <person name="de Vazeille A.R."/>
            <person name="Buell C.R."/>
            <person name="Ying K."/>
            <person name="Li Y."/>
            <person name="Lu T."/>
            <person name="Huang Y."/>
            <person name="Zhao Q."/>
            <person name="Feng Q."/>
            <person name="Zhang L."/>
            <person name="Zhu J."/>
            <person name="Weng Q."/>
            <person name="Mu J."/>
            <person name="Lu Y."/>
            <person name="Fan D."/>
            <person name="Liu Y."/>
            <person name="Guan J."/>
            <person name="Zhang Y."/>
            <person name="Yu S."/>
            <person name="Liu X."/>
            <person name="Zhang Y."/>
            <person name="Hong G."/>
            <person name="Han B."/>
            <person name="Choisne N."/>
            <person name="Demange N."/>
            <person name="Orjeda G."/>
            <person name="Samain S."/>
            <person name="Cattolico L."/>
            <person name="Pelletier E."/>
            <person name="Couloux A."/>
            <person name="Segurens B."/>
            <person name="Wincker P."/>
            <person name="D'Hont A."/>
            <person name="Scarpelli C."/>
            <person name="Weissenbach J."/>
            <person name="Salanoubat M."/>
            <person name="Quetier F."/>
            <person name="Yu Y."/>
            <person name="Kim H.R."/>
            <person name="Rambo T."/>
            <person name="Currie J."/>
            <person name="Collura K."/>
            <person name="Luo M."/>
            <person name="Yang T."/>
            <person name="Ammiraju J.S.S."/>
            <person name="Engler F."/>
            <person name="Soderlund C."/>
            <person name="Wing R.A."/>
            <person name="Palmer L.E."/>
            <person name="de la Bastide M."/>
            <person name="Spiegel L."/>
            <person name="Nascimento L."/>
            <person name="Zutavern T."/>
            <person name="O'Shaughnessy A."/>
            <person name="Dike S."/>
            <person name="Dedhia N."/>
            <person name="Preston R."/>
            <person name="Balija V."/>
            <person name="McCombie W.R."/>
            <person name="Chow T."/>
            <person name="Chen H."/>
            <person name="Chung M."/>
            <person name="Chen C."/>
            <person name="Shaw J."/>
            <person name="Wu H."/>
            <person name="Hsiao K."/>
            <person name="Chao Y."/>
            <person name="Chu M."/>
            <person name="Cheng C."/>
            <person name="Hour A."/>
            <person name="Lee P."/>
            <person name="Lin S."/>
            <person name="Lin Y."/>
            <person name="Liou J."/>
            <person name="Liu S."/>
            <person name="Hsing Y."/>
            <person name="Raghuvanshi S."/>
            <person name="Mohanty A."/>
            <person name="Bharti A.K."/>
            <person name="Gaur A."/>
            <person name="Gupta V."/>
            <person name="Kumar D."/>
            <person name="Ravi V."/>
            <person name="Vij S."/>
            <person name="Kapur A."/>
            <person name="Khurana P."/>
            <person name="Khurana P."/>
            <person name="Khurana J.P."/>
            <person name="Tyagi A.K."/>
            <person name="Gaikwad K."/>
            <person name="Singh A."/>
            <person name="Dalal V."/>
            <person name="Srivastava S."/>
            <person name="Dixit A."/>
            <person name="Pal A.K."/>
            <person name="Ghazi I.A."/>
            <person name="Yadav M."/>
            <person name="Pandit A."/>
            <person name="Bhargava A."/>
            <person name="Sureshbabu K."/>
            <person name="Batra K."/>
            <person name="Sharma T.R."/>
            <person name="Mohapatra T."/>
            <person name="Singh N.K."/>
            <person name="Messing J."/>
            <person name="Nelson A.B."/>
            <person name="Fuks G."/>
            <person name="Kavchok S."/>
            <person name="Keizer G."/>
            <person name="Linton E."/>
            <person name="Llaca V."/>
            <person name="Song R."/>
            <person name="Tanyolac B."/>
            <person name="Young S."/>
            <person name="Ho-Il K."/>
            <person name="Hahn J.H."/>
            <person name="Sangsakoo G."/>
            <person name="Vanavichit A."/>
            <person name="de Mattos Luiz.A.T."/>
            <person name="Zimmer P.D."/>
            <person name="Malone G."/>
            <person name="Dellagostin O."/>
            <person name="de Oliveira A.C."/>
            <person name="Bevan M."/>
            <person name="Bancroft I."/>
            <person name="Minx P."/>
            <person name="Cordum H."/>
            <person name="Wilson R."/>
            <person name="Cheng Z."/>
            <person name="Jin W."/>
            <person name="Jiang J."/>
            <person name="Leong S.A."/>
            <person name="Iwama H."/>
            <person name="Gojobori T."/>
            <person name="Itoh T."/>
            <person name="Niimura Y."/>
            <person name="Fujii Y."/>
            <person name="Habara T."/>
            <person name="Sakai H."/>
            <person name="Sato Y."/>
            <person name="Wilson G."/>
            <person name="Kumar K."/>
            <person name="McCouch S."/>
            <person name="Juretic N."/>
            <person name="Hoen D."/>
            <person name="Wright S."/>
            <person name="Bruskiewich R."/>
            <person name="Bureau T."/>
            <person name="Miyao A."/>
            <person name="Hirochika H."/>
            <person name="Nishikawa T."/>
            <person name="Kadowaki K."/>
            <person name="Sugiura M."/>
            <person name="Burr B."/>
            <person name="Sasaki T."/>
        </authorList>
    </citation>
    <scope>NUCLEOTIDE SEQUENCE [LARGE SCALE GENOMIC DNA]</scope>
    <source>
        <strain evidence="2">cv. Nipponbare</strain>
    </source>
</reference>
<dbReference type="AlphaFoldDB" id="Q6ETL1"/>
<proteinExistence type="predicted"/>
<organism evidence="1 2">
    <name type="scientific">Oryza sativa subsp. japonica</name>
    <name type="common">Rice</name>
    <dbReference type="NCBI Taxonomy" id="39947"/>
    <lineage>
        <taxon>Eukaryota</taxon>
        <taxon>Viridiplantae</taxon>
        <taxon>Streptophyta</taxon>
        <taxon>Embryophyta</taxon>
        <taxon>Tracheophyta</taxon>
        <taxon>Spermatophyta</taxon>
        <taxon>Magnoliopsida</taxon>
        <taxon>Liliopsida</taxon>
        <taxon>Poales</taxon>
        <taxon>Poaceae</taxon>
        <taxon>BOP clade</taxon>
        <taxon>Oryzoideae</taxon>
        <taxon>Oryzeae</taxon>
        <taxon>Oryzinae</taxon>
        <taxon>Oryza</taxon>
        <taxon>Oryza sativa</taxon>
    </lineage>
</organism>
<evidence type="ECO:0000313" key="2">
    <source>
        <dbReference type="Proteomes" id="UP000000763"/>
    </source>
</evidence>
<dbReference type="Proteomes" id="UP000000763">
    <property type="component" value="Chromosome 2"/>
</dbReference>
<accession>Q6ETL1</accession>
<protein>
    <submittedName>
        <fullName evidence="1">Uncharacterized protein</fullName>
    </submittedName>
</protein>
<gene>
    <name evidence="1" type="primary">P0544B02.23</name>
</gene>
<sequence>MDWVGGLVWPPRAAAGGGGWVPLLRRRRSSACGGDGAAEVCMVIGVCSIQSPLYGDEGWFSQLHPLFFSPACFLNVHSYFRKVV</sequence>
<name>Q6ETL1_ORYSJ</name>